<dbReference type="AlphaFoldDB" id="A0A1A9QDQ8"/>
<organism evidence="1 2">
    <name type="scientific">Candidatus Mycoplasma haematobovis</name>
    <dbReference type="NCBI Taxonomy" id="432608"/>
    <lineage>
        <taxon>Bacteria</taxon>
        <taxon>Bacillati</taxon>
        <taxon>Mycoplasmatota</taxon>
        <taxon>Mollicutes</taxon>
        <taxon>Mycoplasmataceae</taxon>
        <taxon>Mycoplasma</taxon>
    </lineage>
</organism>
<name>A0A1A9QDQ8_9MOLU</name>
<gene>
    <name evidence="1" type="ORF">A6V39_00865</name>
</gene>
<accession>A0A1A9QDQ8</accession>
<evidence type="ECO:0000313" key="1">
    <source>
        <dbReference type="EMBL" id="OAL10603.1"/>
    </source>
</evidence>
<comment type="caution">
    <text evidence="1">The sequence shown here is derived from an EMBL/GenBank/DDBJ whole genome shotgun (WGS) entry which is preliminary data.</text>
</comment>
<evidence type="ECO:0000313" key="2">
    <source>
        <dbReference type="Proteomes" id="UP000077623"/>
    </source>
</evidence>
<dbReference type="RefSeq" id="WP_187149838.1">
    <property type="nucleotide sequence ID" value="NZ_LWUJ01000010.1"/>
</dbReference>
<keyword evidence="2" id="KW-1185">Reference proteome</keyword>
<proteinExistence type="predicted"/>
<dbReference type="STRING" id="432608.A6V39_00865"/>
<protein>
    <submittedName>
        <fullName evidence="1">Uncharacterized protein</fullName>
    </submittedName>
</protein>
<dbReference type="EMBL" id="LWUJ01000010">
    <property type="protein sequence ID" value="OAL10603.1"/>
    <property type="molecule type" value="Genomic_DNA"/>
</dbReference>
<sequence length="218" mass="24552">MNSVAKAGIALGVLGGASGLGYVAIQQFTTTNDIASKLAKENYQLLNNSSSDWTQILASYKEVIKTKTELKFGDFDGTTPTTDTEKELQRLCNEATKLDLSKDTNNTTYNKAKKWCTKPKPLTSVLKDKGYRMLKTDAQGDHESDLWDTKLESYNTSTANASKKFSGLDLLTQNVLKKDEATRNKLRERCRNLENKKHYEKEFEDKLDQAILWCSTDN</sequence>
<reference evidence="2" key="1">
    <citation type="submission" date="2016-04" db="EMBL/GenBank/DDBJ databases">
        <authorList>
            <person name="Quiroz-Castaneda R.E."/>
            <person name="Martinez-Ocampo F."/>
        </authorList>
    </citation>
    <scope>NUCLEOTIDE SEQUENCE [LARGE SCALE GENOMIC DNA]</scope>
    <source>
        <strain evidence="2">INIFAP01</strain>
    </source>
</reference>
<dbReference type="Proteomes" id="UP000077623">
    <property type="component" value="Unassembled WGS sequence"/>
</dbReference>